<proteinExistence type="predicted"/>
<reference evidence="1 3" key="1">
    <citation type="submission" date="2019-03" db="EMBL/GenBank/DDBJ databases">
        <title>Genomic Encyclopedia of Type Strains, Phase IV (KMG-IV): sequencing the most valuable type-strain genomes for metagenomic binning, comparative biology and taxonomic classification.</title>
        <authorList>
            <person name="Goeker M."/>
        </authorList>
    </citation>
    <scope>NUCLEOTIDE SEQUENCE [LARGE SCALE GENOMIC DNA]</scope>
    <source>
        <strain evidence="1 3">DSM 17474</strain>
    </source>
</reference>
<evidence type="ECO:0000313" key="4">
    <source>
        <dbReference type="Proteomes" id="UP000829756"/>
    </source>
</evidence>
<reference evidence="2" key="3">
    <citation type="journal article" date="2022" name="Res Sq">
        <title>Evolution of multicellular longitudinally dividing oral cavity symbionts (Neisseriaceae).</title>
        <authorList>
            <person name="Nyongesa S."/>
            <person name="Weber P."/>
            <person name="Bernet E."/>
            <person name="Pullido F."/>
            <person name="Nieckarz M."/>
            <person name="Delaby M."/>
            <person name="Nieves C."/>
            <person name="Viehboeck T."/>
            <person name="Krause N."/>
            <person name="Rivera-Millot A."/>
            <person name="Nakamura A."/>
            <person name="Vischer N."/>
            <person name="VanNieuwenhze M."/>
            <person name="Brun Y."/>
            <person name="Cava F."/>
            <person name="Bulgheresi S."/>
            <person name="Veyrier F."/>
        </authorList>
    </citation>
    <scope>NUCLEOTIDE SEQUENCE</scope>
    <source>
        <strain evidence="2">1258/02</strain>
    </source>
</reference>
<dbReference type="RefSeq" id="WP_132953067.1">
    <property type="nucleotide sequence ID" value="NZ_CALJUB010000070.1"/>
</dbReference>
<evidence type="ECO:0008006" key="5">
    <source>
        <dbReference type="Google" id="ProtNLM"/>
    </source>
</evidence>
<evidence type="ECO:0000313" key="2">
    <source>
        <dbReference type="EMBL" id="UOO78478.1"/>
    </source>
</evidence>
<accession>A0AAE9GVG6</accession>
<dbReference type="AlphaFoldDB" id="A0AAE9GVG6"/>
<gene>
    <name evidence="1" type="ORF">EV680_10566</name>
    <name evidence="2" type="ORF">LVJ78_07055</name>
</gene>
<evidence type="ECO:0000313" key="3">
    <source>
        <dbReference type="Proteomes" id="UP000294721"/>
    </source>
</evidence>
<dbReference type="EMBL" id="SLXE01000005">
    <property type="protein sequence ID" value="TCP07944.1"/>
    <property type="molecule type" value="Genomic_DNA"/>
</dbReference>
<sequence length="119" mass="14064">MYFVDRTAVVVKPTAKFLEWLKSLDDDMPDLTLEQLRTNCSVYLIPECDEPEEAVAYFDERYLEIFQAELAAWDTMEENWPQDMSLIAFWEYFTIEIHDMVLDMEAGELNVSPVFDNMM</sequence>
<reference evidence="2" key="2">
    <citation type="submission" date="2021-12" db="EMBL/GenBank/DDBJ databases">
        <authorList>
            <person name="Veyrier F.J."/>
        </authorList>
    </citation>
    <scope>NUCLEOTIDE SEQUENCE</scope>
    <source>
        <strain evidence="2">1258/02</strain>
    </source>
</reference>
<name>A0AAE9GVG6_9NEIS</name>
<organism evidence="2 4">
    <name type="scientific">Uruburuella suis</name>
    <dbReference type="NCBI Taxonomy" id="252130"/>
    <lineage>
        <taxon>Bacteria</taxon>
        <taxon>Pseudomonadati</taxon>
        <taxon>Pseudomonadota</taxon>
        <taxon>Betaproteobacteria</taxon>
        <taxon>Neisseriales</taxon>
        <taxon>Neisseriaceae</taxon>
        <taxon>Uruburuella</taxon>
    </lineage>
</organism>
<protein>
    <recommendedName>
        <fullName evidence="5">VacJ-like protein</fullName>
    </recommendedName>
</protein>
<dbReference type="Proteomes" id="UP000294721">
    <property type="component" value="Unassembled WGS sequence"/>
</dbReference>
<evidence type="ECO:0000313" key="1">
    <source>
        <dbReference type="EMBL" id="TCP07944.1"/>
    </source>
</evidence>
<keyword evidence="3" id="KW-1185">Reference proteome</keyword>
<dbReference type="Proteomes" id="UP000829756">
    <property type="component" value="Chromosome"/>
</dbReference>
<dbReference type="EMBL" id="CP091507">
    <property type="protein sequence ID" value="UOO78478.1"/>
    <property type="molecule type" value="Genomic_DNA"/>
</dbReference>
<dbReference type="KEGG" id="usu:LVJ78_07055"/>